<sequence>MSALAFKLGALLIRQVTRPVANVLKQQAKQHSAFKQVCIRLAQQMHRADVKLRSRLTPVAQPKKIRPLNDERAVENGATLLSELFVFGVTGTVVVWETVRQRNKELDRREQVLQDIKELQEEIDELKRALADRA</sequence>
<dbReference type="RefSeq" id="NP_983386.1">
    <property type="nucleotide sequence ID" value="NM_208739.1"/>
</dbReference>
<dbReference type="OMA" id="WAEFEGT"/>
<name>Q75CC7_EREGS</name>
<dbReference type="GO" id="GO:0005739">
    <property type="term" value="C:mitochondrion"/>
    <property type="evidence" value="ECO:0000318"/>
    <property type="project" value="GO_Central"/>
</dbReference>
<dbReference type="Proteomes" id="UP000000591">
    <property type="component" value="Chromosome III"/>
</dbReference>
<dbReference type="OrthoDB" id="2129069at2759"/>
<dbReference type="GeneID" id="4619511"/>
<feature type="coiled-coil region" evidence="3">
    <location>
        <begin position="102"/>
        <end position="129"/>
    </location>
</feature>
<evidence type="ECO:0000256" key="1">
    <source>
        <dbReference type="ARBA" id="ARBA00007584"/>
    </source>
</evidence>
<evidence type="ECO:0000313" key="5">
    <source>
        <dbReference type="Proteomes" id="UP000000591"/>
    </source>
</evidence>
<proteinExistence type="inferred from homology"/>
<dbReference type="PANTHER" id="PTHR12499:SF0">
    <property type="entry name" value="OPTIC ATROPHY 3 PROTEIN"/>
    <property type="match status" value="1"/>
</dbReference>
<organism evidence="4 5">
    <name type="scientific">Eremothecium gossypii (strain ATCC 10895 / CBS 109.51 / FGSC 9923 / NRRL Y-1056)</name>
    <name type="common">Yeast</name>
    <name type="synonym">Ashbya gossypii</name>
    <dbReference type="NCBI Taxonomy" id="284811"/>
    <lineage>
        <taxon>Eukaryota</taxon>
        <taxon>Fungi</taxon>
        <taxon>Dikarya</taxon>
        <taxon>Ascomycota</taxon>
        <taxon>Saccharomycotina</taxon>
        <taxon>Saccharomycetes</taxon>
        <taxon>Saccharomycetales</taxon>
        <taxon>Saccharomycetaceae</taxon>
        <taxon>Eremothecium</taxon>
    </lineage>
</organism>
<keyword evidence="5" id="KW-1185">Reference proteome</keyword>
<dbReference type="PANTHER" id="PTHR12499">
    <property type="entry name" value="OPTIC ATROPHY 3 PROTEIN OPA3"/>
    <property type="match status" value="1"/>
</dbReference>
<dbReference type="AlphaFoldDB" id="Q75CC7"/>
<protein>
    <submittedName>
        <fullName evidence="4">ACL018Wp</fullName>
    </submittedName>
</protein>
<reference evidence="5" key="2">
    <citation type="journal article" date="2013" name="G3 (Bethesda)">
        <title>Genomes of Ashbya fungi isolated from insects reveal four mating-type loci, numerous translocations, lack of transposons, and distinct gene duplications.</title>
        <authorList>
            <person name="Dietrich F.S."/>
            <person name="Voegeli S."/>
            <person name="Kuo S."/>
            <person name="Philippsen P."/>
        </authorList>
    </citation>
    <scope>GENOME REANNOTATION</scope>
    <source>
        <strain evidence="5">ATCC 10895 / CBS 109.51 / FGSC 9923 / NRRL Y-1056</strain>
    </source>
</reference>
<evidence type="ECO:0000313" key="4">
    <source>
        <dbReference type="EMBL" id="AAS51210.1"/>
    </source>
</evidence>
<dbReference type="Pfam" id="PF07047">
    <property type="entry name" value="OPA3"/>
    <property type="match status" value="1"/>
</dbReference>
<gene>
    <name evidence="4" type="ORF">AGOS_ACL018W</name>
</gene>
<dbReference type="InParanoid" id="Q75CC7"/>
<evidence type="ECO:0000256" key="3">
    <source>
        <dbReference type="SAM" id="Coils"/>
    </source>
</evidence>
<dbReference type="InterPro" id="IPR010754">
    <property type="entry name" value="OPA3-like"/>
</dbReference>
<accession>Q75CC7</accession>
<dbReference type="GO" id="GO:0019216">
    <property type="term" value="P:regulation of lipid metabolic process"/>
    <property type="evidence" value="ECO:0000318"/>
    <property type="project" value="GO_Central"/>
</dbReference>
<reference evidence="4 5" key="1">
    <citation type="journal article" date="2004" name="Science">
        <title>The Ashbya gossypii genome as a tool for mapping the ancient Saccharomyces cerevisiae genome.</title>
        <authorList>
            <person name="Dietrich F.S."/>
            <person name="Voegeli S."/>
            <person name="Brachat S."/>
            <person name="Lerch A."/>
            <person name="Gates K."/>
            <person name="Steiner S."/>
            <person name="Mohr C."/>
            <person name="Pohlmann R."/>
            <person name="Luedi P."/>
            <person name="Choi S."/>
            <person name="Wing R.A."/>
            <person name="Flavier A."/>
            <person name="Gaffney T.D."/>
            <person name="Philippsen P."/>
        </authorList>
    </citation>
    <scope>NUCLEOTIDE SEQUENCE [LARGE SCALE GENOMIC DNA]</scope>
    <source>
        <strain evidence="5">ATCC 10895 / CBS 109.51 / FGSC 9923 / NRRL Y-1056</strain>
    </source>
</reference>
<evidence type="ECO:0000256" key="2">
    <source>
        <dbReference type="ARBA" id="ARBA00023054"/>
    </source>
</evidence>
<dbReference type="STRING" id="284811.Q75CC7"/>
<dbReference type="eggNOG" id="KOG3335">
    <property type="taxonomic scope" value="Eukaryota"/>
</dbReference>
<dbReference type="HOGENOM" id="CLU_074707_3_2_1"/>
<comment type="similarity">
    <text evidence="1">Belongs to the OPA3 family.</text>
</comment>
<dbReference type="EMBL" id="AE016816">
    <property type="protein sequence ID" value="AAS51210.1"/>
    <property type="molecule type" value="Genomic_DNA"/>
</dbReference>
<dbReference type="KEGG" id="ago:AGOS_ACL018W"/>
<keyword evidence="2 3" id="KW-0175">Coiled coil</keyword>